<protein>
    <submittedName>
        <fullName evidence="2">Uncharacterized protein</fullName>
    </submittedName>
</protein>
<dbReference type="EMBL" id="AZBU02000009">
    <property type="protein sequence ID" value="TKR65349.1"/>
    <property type="molecule type" value="Genomic_DNA"/>
</dbReference>
<comment type="caution">
    <text evidence="2">The sequence shown here is derived from an EMBL/GenBank/DDBJ whole genome shotgun (WGS) entry which is preliminary data.</text>
</comment>
<accession>A0A4U5M8Q2</accession>
<evidence type="ECO:0000313" key="3">
    <source>
        <dbReference type="Proteomes" id="UP000298663"/>
    </source>
</evidence>
<keyword evidence="3" id="KW-1185">Reference proteome</keyword>
<organism evidence="2 3">
    <name type="scientific">Steinernema carpocapsae</name>
    <name type="common">Entomopathogenic nematode</name>
    <dbReference type="NCBI Taxonomy" id="34508"/>
    <lineage>
        <taxon>Eukaryota</taxon>
        <taxon>Metazoa</taxon>
        <taxon>Ecdysozoa</taxon>
        <taxon>Nematoda</taxon>
        <taxon>Chromadorea</taxon>
        <taxon>Rhabditida</taxon>
        <taxon>Tylenchina</taxon>
        <taxon>Panagrolaimomorpha</taxon>
        <taxon>Strongyloidoidea</taxon>
        <taxon>Steinernematidae</taxon>
        <taxon>Steinernema</taxon>
    </lineage>
</organism>
<evidence type="ECO:0000256" key="1">
    <source>
        <dbReference type="SAM" id="MobiDB-lite"/>
    </source>
</evidence>
<dbReference type="Proteomes" id="UP000298663">
    <property type="component" value="Unassembled WGS sequence"/>
</dbReference>
<feature type="region of interest" description="Disordered" evidence="1">
    <location>
        <begin position="66"/>
        <end position="107"/>
    </location>
</feature>
<gene>
    <name evidence="2" type="ORF">L596_025763</name>
</gene>
<proteinExistence type="predicted"/>
<name>A0A4U5M8Q2_STECR</name>
<reference evidence="2 3" key="1">
    <citation type="journal article" date="2015" name="Genome Biol.">
        <title>Comparative genomics of Steinernema reveals deeply conserved gene regulatory networks.</title>
        <authorList>
            <person name="Dillman A.R."/>
            <person name="Macchietto M."/>
            <person name="Porter C.F."/>
            <person name="Rogers A."/>
            <person name="Williams B."/>
            <person name="Antoshechkin I."/>
            <person name="Lee M.M."/>
            <person name="Goodwin Z."/>
            <person name="Lu X."/>
            <person name="Lewis E.E."/>
            <person name="Goodrich-Blair H."/>
            <person name="Stock S.P."/>
            <person name="Adams B.J."/>
            <person name="Sternberg P.W."/>
            <person name="Mortazavi A."/>
        </authorList>
    </citation>
    <scope>NUCLEOTIDE SEQUENCE [LARGE SCALE GENOMIC DNA]</scope>
    <source>
        <strain evidence="2 3">ALL</strain>
    </source>
</reference>
<dbReference type="OrthoDB" id="5876883at2759"/>
<evidence type="ECO:0000313" key="2">
    <source>
        <dbReference type="EMBL" id="TKR65349.1"/>
    </source>
</evidence>
<reference evidence="2 3" key="2">
    <citation type="journal article" date="2019" name="G3 (Bethesda)">
        <title>Hybrid Assembly of the Genome of the Entomopathogenic Nematode Steinernema carpocapsae Identifies the X-Chromosome.</title>
        <authorList>
            <person name="Serra L."/>
            <person name="Macchietto M."/>
            <person name="Macias-Munoz A."/>
            <person name="McGill C.J."/>
            <person name="Rodriguez I.M."/>
            <person name="Rodriguez B."/>
            <person name="Murad R."/>
            <person name="Mortazavi A."/>
        </authorList>
    </citation>
    <scope>NUCLEOTIDE SEQUENCE [LARGE SCALE GENOMIC DNA]</scope>
    <source>
        <strain evidence="2 3">ALL</strain>
    </source>
</reference>
<dbReference type="AlphaFoldDB" id="A0A4U5M8Q2"/>
<sequence>MRFPGHQSAENYSIFEEEIANGIFEPNEGSEAVLMKDSWTGYKKAQEEFGGPEKIDFLTKSGLMTSHSAKDDRTTPTPRCVLQPTAEGVPSTTNGASLPPKSRFPQGIRKRTCRNERTTDETQLAAPNRNYFSLRREPCEPGTLDLALAAQFEIHTWECSLVSRRE</sequence>